<evidence type="ECO:0000256" key="1">
    <source>
        <dbReference type="ARBA" id="ARBA00001164"/>
    </source>
</evidence>
<feature type="domain" description="N-(5'phosphoribosyl) anthranilate isomerase (PRAI)" evidence="19">
    <location>
        <begin position="258"/>
        <end position="448"/>
    </location>
</feature>
<dbReference type="Pfam" id="PF00218">
    <property type="entry name" value="IGPS"/>
    <property type="match status" value="1"/>
</dbReference>
<evidence type="ECO:0000256" key="13">
    <source>
        <dbReference type="ARBA" id="ARBA00023239"/>
    </source>
</evidence>
<comment type="caution">
    <text evidence="20">The sequence shown here is derived from an EMBL/GenBank/DDBJ whole genome shotgun (WGS) entry which is preliminary data.</text>
</comment>
<evidence type="ECO:0000256" key="14">
    <source>
        <dbReference type="ARBA" id="ARBA00023268"/>
    </source>
</evidence>
<dbReference type="GO" id="GO:0004425">
    <property type="term" value="F:indole-3-glycerol-phosphate synthase activity"/>
    <property type="evidence" value="ECO:0007669"/>
    <property type="project" value="UniProtKB-UniRule"/>
</dbReference>
<dbReference type="InterPro" id="IPR001468">
    <property type="entry name" value="Indole-3-GlycerolPSynthase_CS"/>
</dbReference>
<dbReference type="GO" id="GO:0004640">
    <property type="term" value="F:phosphoribosylanthranilate isomerase activity"/>
    <property type="evidence" value="ECO:0007669"/>
    <property type="project" value="UniProtKB-UniRule"/>
</dbReference>
<evidence type="ECO:0000313" key="20">
    <source>
        <dbReference type="EMBL" id="PPI88831.1"/>
    </source>
</evidence>
<dbReference type="Gene3D" id="3.20.20.70">
    <property type="entry name" value="Aldolase class I"/>
    <property type="match status" value="2"/>
</dbReference>
<dbReference type="InterPro" id="IPR001240">
    <property type="entry name" value="PRAI_dom"/>
</dbReference>
<evidence type="ECO:0000256" key="5">
    <source>
        <dbReference type="ARBA" id="ARBA00007902"/>
    </source>
</evidence>
<comment type="similarity">
    <text evidence="6">In the C-terminal section; belongs to the TrpF family.</text>
</comment>
<dbReference type="PANTHER" id="PTHR22854:SF2">
    <property type="entry name" value="INDOLE-3-GLYCEROL-PHOSPHATE SYNTHASE"/>
    <property type="match status" value="1"/>
</dbReference>
<keyword evidence="9 16" id="KW-0210">Decarboxylase</keyword>
<dbReference type="HAMAP" id="MF_00135">
    <property type="entry name" value="PRAI"/>
    <property type="match status" value="1"/>
</dbReference>
<name>A0A2P5T2L7_9GAMM</name>
<evidence type="ECO:0000256" key="9">
    <source>
        <dbReference type="ARBA" id="ARBA00022793"/>
    </source>
</evidence>
<dbReference type="EC" id="5.3.1.24" evidence="17"/>
<accession>A0A2P5T2L7</accession>
<dbReference type="CDD" id="cd00405">
    <property type="entry name" value="PRAI"/>
    <property type="match status" value="1"/>
</dbReference>
<evidence type="ECO:0000256" key="10">
    <source>
        <dbReference type="ARBA" id="ARBA00022822"/>
    </source>
</evidence>
<dbReference type="EMBL" id="PDKR01000001">
    <property type="protein sequence ID" value="PPI88831.1"/>
    <property type="molecule type" value="Genomic_DNA"/>
</dbReference>
<evidence type="ECO:0000259" key="19">
    <source>
        <dbReference type="Pfam" id="PF00697"/>
    </source>
</evidence>
<evidence type="ECO:0000256" key="6">
    <source>
        <dbReference type="ARBA" id="ARBA00009847"/>
    </source>
</evidence>
<reference evidence="20 21" key="1">
    <citation type="journal article" date="2018" name="Genome Biol. Evol.">
        <title>Cladogenesis and Genomic Streamlining in Extracellular Endosymbionts of Tropical Stink Bugs.</title>
        <authorList>
            <person name="Otero-Bravo A."/>
            <person name="Goffredi S."/>
            <person name="Sabree Z.L."/>
        </authorList>
    </citation>
    <scope>NUCLEOTIDE SEQUENCE [LARGE SCALE GENOMIC DNA]</scope>
    <source>
        <strain evidence="20 21">SoEO</strain>
    </source>
</reference>
<keyword evidence="13 16" id="KW-0456">Lyase</keyword>
<dbReference type="UniPathway" id="UPA00035">
    <property type="reaction ID" value="UER00042"/>
</dbReference>
<proteinExistence type="inferred from homology"/>
<sequence>MQDNILNKIIQDKIFWIETRKKKQPLISFNKKIQPSNRNFYNALKGPNTKFILECKKASPSKGLIRKGFNPLKIANVYRNYASVISVLTDEKYFQGDFSFLSIVSSVTTQPVLCKDFIIDQYQIYLARNYNADAILLMLSILDDQQYCQFAAIANELNMGILTEVSNENEVKRAISLKAKVIGINNRNLQNFSIDIEKTKQLVSFISNNKIVISESGISNHSDIIRLSHLVNGFLIGSKLMEEDNLELAIRSIVLGNNKICGLSRIEDAYVSYDVGAIFGGLIFIEESPRKVNMIQAKRIISNTPLKYVGVYKNAKISKIVMDTITLGLSAVQLHGNENQDFITKLRQELPLKVQIWKALSINDIVPERNLSEIDFYVFDNKTGGSGQNFNWNLLKGQKLDNVILAGGLNLDNCSLASRMGCYGLDFNSGTESSPGIKDFSKIKSIFQMLRNY</sequence>
<keyword evidence="14" id="KW-0511">Multifunctional enzyme</keyword>
<keyword evidence="10 16" id="KW-0822">Tryptophan biosynthesis</keyword>
<comment type="pathway">
    <text evidence="4 16">Amino-acid biosynthesis; L-tryptophan biosynthesis; L-tryptophan from chorismate: step 4/5.</text>
</comment>
<dbReference type="SUPFAM" id="SSF51366">
    <property type="entry name" value="Ribulose-phoshate binding barrel"/>
    <property type="match status" value="2"/>
</dbReference>
<comment type="pathway">
    <text evidence="3 17">Amino-acid biosynthesis; L-tryptophan biosynthesis; L-tryptophan from chorismate: step 3/5.</text>
</comment>
<evidence type="ECO:0000313" key="21">
    <source>
        <dbReference type="Proteomes" id="UP000295937"/>
    </source>
</evidence>
<dbReference type="InterPro" id="IPR011060">
    <property type="entry name" value="RibuloseP-bd_barrel"/>
</dbReference>
<dbReference type="InterPro" id="IPR013785">
    <property type="entry name" value="Aldolase_TIM"/>
</dbReference>
<dbReference type="GO" id="GO:0000162">
    <property type="term" value="P:L-tryptophan biosynthetic process"/>
    <property type="evidence" value="ECO:0007669"/>
    <property type="project" value="UniProtKB-UniRule"/>
</dbReference>
<dbReference type="EC" id="4.1.1.48" evidence="16"/>
<dbReference type="CDD" id="cd00331">
    <property type="entry name" value="IGPS"/>
    <property type="match status" value="1"/>
</dbReference>
<evidence type="ECO:0000256" key="17">
    <source>
        <dbReference type="HAMAP-Rule" id="MF_00135"/>
    </source>
</evidence>
<dbReference type="InterPro" id="IPR013798">
    <property type="entry name" value="Indole-3-glycerol_P_synth_dom"/>
</dbReference>
<dbReference type="HAMAP" id="MF_00134_B">
    <property type="entry name" value="IGPS_B"/>
    <property type="match status" value="1"/>
</dbReference>
<dbReference type="PANTHER" id="PTHR22854">
    <property type="entry name" value="TRYPTOPHAN BIOSYNTHESIS PROTEIN"/>
    <property type="match status" value="1"/>
</dbReference>
<dbReference type="FunFam" id="3.20.20.70:FF:000024">
    <property type="entry name" value="Indole-3-glycerol phosphate synthase"/>
    <property type="match status" value="1"/>
</dbReference>
<evidence type="ECO:0000256" key="12">
    <source>
        <dbReference type="ARBA" id="ARBA00023235"/>
    </source>
</evidence>
<evidence type="ECO:0000256" key="16">
    <source>
        <dbReference type="HAMAP-Rule" id="MF_00134"/>
    </source>
</evidence>
<dbReference type="RefSeq" id="WP_136132258.1">
    <property type="nucleotide sequence ID" value="NZ_PDKR01000001.1"/>
</dbReference>
<comment type="subunit">
    <text evidence="7">Monomer.</text>
</comment>
<evidence type="ECO:0000256" key="15">
    <source>
        <dbReference type="ARBA" id="ARBA00025592"/>
    </source>
</evidence>
<evidence type="ECO:0000256" key="8">
    <source>
        <dbReference type="ARBA" id="ARBA00022605"/>
    </source>
</evidence>
<comment type="function">
    <text evidence="15">Bifunctional enzyme that catalyzes two sequential steps of tryptophan biosynthetic pathway. The first reaction is catalyzed by the isomerase, coded by the TrpF domain; the second reaction is catalyzed by the synthase, coded by the TrpC domain.</text>
</comment>
<evidence type="ECO:0000259" key="18">
    <source>
        <dbReference type="Pfam" id="PF00218"/>
    </source>
</evidence>
<protein>
    <recommendedName>
        <fullName evidence="16 17">Multifunctional fusion protein</fullName>
    </recommendedName>
    <domain>
        <recommendedName>
            <fullName evidence="16">Indole-3-glycerol phosphate synthase</fullName>
            <shortName evidence="16">IGPS</shortName>
            <ecNumber evidence="16">4.1.1.48</ecNumber>
        </recommendedName>
    </domain>
    <domain>
        <recommendedName>
            <fullName evidence="17">N-(5'-phosphoribosyl)anthranilate isomerase</fullName>
            <shortName evidence="17">PRAI</shortName>
            <ecNumber evidence="17">5.3.1.24</ecNumber>
        </recommendedName>
    </domain>
</protein>
<dbReference type="Proteomes" id="UP000295937">
    <property type="component" value="Unassembled WGS sequence"/>
</dbReference>
<gene>
    <name evidence="17" type="primary">trpF</name>
    <name evidence="16" type="synonym">trpC</name>
    <name evidence="20" type="ORF">CRV09_00780</name>
</gene>
<dbReference type="PROSITE" id="PS00614">
    <property type="entry name" value="IGPS"/>
    <property type="match status" value="1"/>
</dbReference>
<dbReference type="Pfam" id="PF00697">
    <property type="entry name" value="PRAI"/>
    <property type="match status" value="1"/>
</dbReference>
<evidence type="ECO:0000256" key="3">
    <source>
        <dbReference type="ARBA" id="ARBA00004664"/>
    </source>
</evidence>
<keyword evidence="12 17" id="KW-0413">Isomerase</keyword>
<evidence type="ECO:0000256" key="4">
    <source>
        <dbReference type="ARBA" id="ARBA00004696"/>
    </source>
</evidence>
<dbReference type="InterPro" id="IPR045186">
    <property type="entry name" value="Indole-3-glycerol_P_synth"/>
</dbReference>
<feature type="domain" description="Indole-3-glycerol phosphate synthase" evidence="18">
    <location>
        <begin position="6"/>
        <end position="252"/>
    </location>
</feature>
<comment type="similarity">
    <text evidence="17">Belongs to the TrpF family.</text>
</comment>
<comment type="catalytic activity">
    <reaction evidence="2 16">
        <text>1-(2-carboxyphenylamino)-1-deoxy-D-ribulose 5-phosphate + H(+) = (1S,2R)-1-C-(indol-3-yl)glycerol 3-phosphate + CO2 + H2O</text>
        <dbReference type="Rhea" id="RHEA:23476"/>
        <dbReference type="ChEBI" id="CHEBI:15377"/>
        <dbReference type="ChEBI" id="CHEBI:15378"/>
        <dbReference type="ChEBI" id="CHEBI:16526"/>
        <dbReference type="ChEBI" id="CHEBI:58613"/>
        <dbReference type="ChEBI" id="CHEBI:58866"/>
        <dbReference type="EC" id="4.1.1.48"/>
    </reaction>
</comment>
<dbReference type="NCBIfam" id="NF001377">
    <property type="entry name" value="PRK00278.2-4"/>
    <property type="match status" value="1"/>
</dbReference>
<evidence type="ECO:0000256" key="7">
    <source>
        <dbReference type="ARBA" id="ARBA00011245"/>
    </source>
</evidence>
<dbReference type="NCBIfam" id="NF006945">
    <property type="entry name" value="PRK09427.1"/>
    <property type="match status" value="1"/>
</dbReference>
<evidence type="ECO:0000256" key="2">
    <source>
        <dbReference type="ARBA" id="ARBA00001633"/>
    </source>
</evidence>
<organism evidence="20 21">
    <name type="scientific">Candidatus Pantoea edessiphila</name>
    <dbReference type="NCBI Taxonomy" id="2044610"/>
    <lineage>
        <taxon>Bacteria</taxon>
        <taxon>Pseudomonadati</taxon>
        <taxon>Pseudomonadota</taxon>
        <taxon>Gammaproteobacteria</taxon>
        <taxon>Enterobacterales</taxon>
        <taxon>Erwiniaceae</taxon>
        <taxon>Pantoea</taxon>
    </lineage>
</organism>
<dbReference type="OrthoDB" id="9804217at2"/>
<keyword evidence="8 16" id="KW-0028">Amino-acid biosynthesis</keyword>
<comment type="similarity">
    <text evidence="16">Belongs to the TrpC family.</text>
</comment>
<dbReference type="AlphaFoldDB" id="A0A2P5T2L7"/>
<comment type="catalytic activity">
    <reaction evidence="1 17">
        <text>N-(5-phospho-beta-D-ribosyl)anthranilate = 1-(2-carboxyphenylamino)-1-deoxy-D-ribulose 5-phosphate</text>
        <dbReference type="Rhea" id="RHEA:21540"/>
        <dbReference type="ChEBI" id="CHEBI:18277"/>
        <dbReference type="ChEBI" id="CHEBI:58613"/>
        <dbReference type="EC" id="5.3.1.24"/>
    </reaction>
</comment>
<comment type="similarity">
    <text evidence="5">In the N-terminal section; belongs to the TrpC family.</text>
</comment>
<evidence type="ECO:0000256" key="11">
    <source>
        <dbReference type="ARBA" id="ARBA00023141"/>
    </source>
</evidence>
<keyword evidence="11 16" id="KW-0057">Aromatic amino acid biosynthesis</keyword>
<dbReference type="FunFam" id="3.20.20.70:FF:000165">
    <property type="entry name" value="Multifunctional fusion protein"/>
    <property type="match status" value="1"/>
</dbReference>